<proteinExistence type="inferred from homology"/>
<comment type="similarity">
    <text evidence="1">Belongs to the RutC family.</text>
</comment>
<keyword evidence="3" id="KW-1185">Reference proteome</keyword>
<protein>
    <submittedName>
        <fullName evidence="2">RidA family protein</fullName>
    </submittedName>
</protein>
<evidence type="ECO:0000256" key="1">
    <source>
        <dbReference type="ARBA" id="ARBA00010552"/>
    </source>
</evidence>
<dbReference type="RefSeq" id="WP_020566498.1">
    <property type="nucleotide sequence ID" value="NZ_KB890202.1"/>
</dbReference>
<gene>
    <name evidence="2" type="ORF">C0Z20_27720</name>
</gene>
<dbReference type="GO" id="GO:0019239">
    <property type="term" value="F:deaminase activity"/>
    <property type="evidence" value="ECO:0007669"/>
    <property type="project" value="TreeGrafter"/>
</dbReference>
<dbReference type="STRING" id="863227.GCA_000373005_04668"/>
<dbReference type="InterPro" id="IPR035959">
    <property type="entry name" value="RutC-like_sf"/>
</dbReference>
<dbReference type="Pfam" id="PF01042">
    <property type="entry name" value="Ribonuc_L-PSP"/>
    <property type="match status" value="1"/>
</dbReference>
<dbReference type="FunFam" id="3.30.1330.40:FF:000001">
    <property type="entry name" value="L-PSP family endoribonuclease"/>
    <property type="match status" value="1"/>
</dbReference>
<organism evidence="2 3">
    <name type="scientific">Trinickia symbiotica</name>
    <dbReference type="NCBI Taxonomy" id="863227"/>
    <lineage>
        <taxon>Bacteria</taxon>
        <taxon>Pseudomonadati</taxon>
        <taxon>Pseudomonadota</taxon>
        <taxon>Betaproteobacteria</taxon>
        <taxon>Burkholderiales</taxon>
        <taxon>Burkholderiaceae</taxon>
        <taxon>Trinickia</taxon>
    </lineage>
</organism>
<dbReference type="GO" id="GO:0005829">
    <property type="term" value="C:cytosol"/>
    <property type="evidence" value="ECO:0007669"/>
    <property type="project" value="TreeGrafter"/>
</dbReference>
<accession>A0A2N7WQB6</accession>
<dbReference type="EMBL" id="PNYC01000025">
    <property type="protein sequence ID" value="PMS31627.1"/>
    <property type="molecule type" value="Genomic_DNA"/>
</dbReference>
<dbReference type="PANTHER" id="PTHR11803:SF58">
    <property type="entry name" value="PROTEIN HMF1-RELATED"/>
    <property type="match status" value="1"/>
</dbReference>
<sequence length="132" mass="14069">MNVNHRRNARAVEVDGVATGGHYSPAMVAGGFVFVAGQTPRDAQRRIVGQTIEEQTTAVLDNLSKVLAAAGANLDDVVKVTVYLADLGSFEKFNSVFAKYFSEFKPARTTVECGLPGIMVEIDAIAYVGNSS</sequence>
<dbReference type="AlphaFoldDB" id="A0A2N7WQB6"/>
<evidence type="ECO:0000313" key="3">
    <source>
        <dbReference type="Proteomes" id="UP000235777"/>
    </source>
</evidence>
<dbReference type="InterPro" id="IPR006175">
    <property type="entry name" value="YjgF/YER057c/UK114"/>
</dbReference>
<dbReference type="CDD" id="cd00448">
    <property type="entry name" value="YjgF_YER057c_UK114_family"/>
    <property type="match status" value="1"/>
</dbReference>
<comment type="caution">
    <text evidence="2">The sequence shown here is derived from an EMBL/GenBank/DDBJ whole genome shotgun (WGS) entry which is preliminary data.</text>
</comment>
<dbReference type="SUPFAM" id="SSF55298">
    <property type="entry name" value="YjgF-like"/>
    <property type="match status" value="1"/>
</dbReference>
<dbReference type="OrthoDB" id="9803101at2"/>
<reference evidence="2 3" key="1">
    <citation type="submission" date="2018-01" db="EMBL/GenBank/DDBJ databases">
        <title>Whole genome analyses suggest that Burkholderia sensu lato contains two further novel genera in the rhizoxinica-symbiotica group Mycetohabitans gen. nov., and Trinickia gen. nov.: implications for the evolution of diazotrophy and nodulation in the Burkholderiaceae.</title>
        <authorList>
            <person name="Estrada-de los Santos P."/>
            <person name="Palmer M."/>
            <person name="Chavez-Ramirez B."/>
            <person name="Beukes C."/>
            <person name="Steenkamp E.T."/>
            <person name="Hirsch A.M."/>
            <person name="Manyaka P."/>
            <person name="Maluk M."/>
            <person name="Lafos M."/>
            <person name="Crook M."/>
            <person name="Gross E."/>
            <person name="Simon M.F."/>
            <person name="Bueno dos Reis Junior F."/>
            <person name="Poole P.S."/>
            <person name="Venter S.N."/>
            <person name="James E.K."/>
        </authorList>
    </citation>
    <scope>NUCLEOTIDE SEQUENCE [LARGE SCALE GENOMIC DNA]</scope>
    <source>
        <strain evidence="2 3">JPY 581</strain>
    </source>
</reference>
<dbReference type="Proteomes" id="UP000235777">
    <property type="component" value="Unassembled WGS sequence"/>
</dbReference>
<dbReference type="Gene3D" id="3.30.1330.40">
    <property type="entry name" value="RutC-like"/>
    <property type="match status" value="1"/>
</dbReference>
<evidence type="ECO:0000313" key="2">
    <source>
        <dbReference type="EMBL" id="PMS31627.1"/>
    </source>
</evidence>
<name>A0A2N7WQB6_9BURK</name>
<dbReference type="PANTHER" id="PTHR11803">
    <property type="entry name" value="2-IMINOBUTANOATE/2-IMINOPROPANOATE DEAMINASE RIDA"/>
    <property type="match status" value="1"/>
</dbReference>